<feature type="domain" description="DAGKc" evidence="24">
    <location>
        <begin position="240"/>
        <end position="374"/>
    </location>
</feature>
<evidence type="ECO:0000256" key="4">
    <source>
        <dbReference type="ARBA" id="ARBA00004514"/>
    </source>
</evidence>
<evidence type="ECO:0000256" key="21">
    <source>
        <dbReference type="ARBA" id="ARBA00023411"/>
    </source>
</evidence>
<dbReference type="InterPro" id="IPR017438">
    <property type="entry name" value="ATP-NAD_kinase_N"/>
</dbReference>
<dbReference type="InterPro" id="IPR016064">
    <property type="entry name" value="NAD/diacylglycerol_kinase_sf"/>
</dbReference>
<dbReference type="FunFam" id="2.60.200.40:FF:000002">
    <property type="entry name" value="Diacylglycerol kinase"/>
    <property type="match status" value="1"/>
</dbReference>
<dbReference type="EMBL" id="JTDF01001819">
    <property type="protein sequence ID" value="KAF8569509.1"/>
    <property type="molecule type" value="Genomic_DNA"/>
</dbReference>
<evidence type="ECO:0000256" key="6">
    <source>
        <dbReference type="ARBA" id="ARBA00009280"/>
    </source>
</evidence>
<keyword evidence="14" id="KW-0040">ANK repeat</keyword>
<evidence type="ECO:0000256" key="9">
    <source>
        <dbReference type="ARBA" id="ARBA00022679"/>
    </source>
</evidence>
<dbReference type="SUPFAM" id="SSF111331">
    <property type="entry name" value="NAD kinase/diacylglycerol kinase-like"/>
    <property type="match status" value="1"/>
</dbReference>
<comment type="catalytic activity">
    <reaction evidence="21">
        <text>a 1,2-diacyl-sn-glycerol + ATP = a 1,2-diacyl-sn-glycero-3-phosphate + ADP + H(+)</text>
        <dbReference type="Rhea" id="RHEA:10272"/>
        <dbReference type="ChEBI" id="CHEBI:15378"/>
        <dbReference type="ChEBI" id="CHEBI:17815"/>
        <dbReference type="ChEBI" id="CHEBI:30616"/>
        <dbReference type="ChEBI" id="CHEBI:58608"/>
        <dbReference type="ChEBI" id="CHEBI:456216"/>
        <dbReference type="EC" id="2.7.1.107"/>
    </reaction>
    <physiologicalReaction direction="left-to-right" evidence="21">
        <dbReference type="Rhea" id="RHEA:10273"/>
    </physiologicalReaction>
</comment>
<evidence type="ECO:0000256" key="3">
    <source>
        <dbReference type="ARBA" id="ARBA00004316"/>
    </source>
</evidence>
<evidence type="ECO:0000256" key="7">
    <source>
        <dbReference type="ARBA" id="ARBA00022475"/>
    </source>
</evidence>
<evidence type="ECO:0000313" key="26">
    <source>
        <dbReference type="Proteomes" id="UP000699462"/>
    </source>
</evidence>
<evidence type="ECO:0000256" key="10">
    <source>
        <dbReference type="ARBA" id="ARBA00022737"/>
    </source>
</evidence>
<dbReference type="EC" id="2.7.1.107" evidence="23"/>
<dbReference type="GO" id="GO:0004143">
    <property type="term" value="F:ATP-dependent diacylglycerol kinase activity"/>
    <property type="evidence" value="ECO:0007669"/>
    <property type="project" value="UniProtKB-EC"/>
</dbReference>
<dbReference type="InterPro" id="IPR002219">
    <property type="entry name" value="PKC_DAG/PE"/>
</dbReference>
<evidence type="ECO:0000313" key="25">
    <source>
        <dbReference type="EMBL" id="KAF8569509.1"/>
    </source>
</evidence>
<dbReference type="Gene3D" id="3.40.50.10330">
    <property type="entry name" value="Probable inorganic polyphosphate/atp-NAD kinase, domain 1"/>
    <property type="match status" value="1"/>
</dbReference>
<accession>A0A8T0DNK5</accession>
<gene>
    <name evidence="25" type="ORF">P879_02467</name>
</gene>
<organism evidence="25 26">
    <name type="scientific">Paragonimus westermani</name>
    <dbReference type="NCBI Taxonomy" id="34504"/>
    <lineage>
        <taxon>Eukaryota</taxon>
        <taxon>Metazoa</taxon>
        <taxon>Spiralia</taxon>
        <taxon>Lophotrochozoa</taxon>
        <taxon>Platyhelminthes</taxon>
        <taxon>Trematoda</taxon>
        <taxon>Digenea</taxon>
        <taxon>Plagiorchiida</taxon>
        <taxon>Troglotremata</taxon>
        <taxon>Troglotrematidae</taxon>
        <taxon>Paragonimus</taxon>
    </lineage>
</organism>
<evidence type="ECO:0000256" key="2">
    <source>
        <dbReference type="ARBA" id="ARBA00004236"/>
    </source>
</evidence>
<dbReference type="InterPro" id="IPR000756">
    <property type="entry name" value="Diacylglycerol_kin_accessory"/>
</dbReference>
<dbReference type="OrthoDB" id="242257at2759"/>
<keyword evidence="16" id="KW-0472">Membrane</keyword>
<protein>
    <recommendedName>
        <fullName evidence="23">Diacylglycerol kinase</fullName>
        <shortName evidence="23">DAG kinase</shortName>
        <ecNumber evidence="23">2.7.1.107</ecNumber>
    </recommendedName>
</protein>
<comment type="catalytic activity">
    <reaction evidence="20">
        <text>1-octadecanoyl-2-(5Z,8Z,11Z,14Z-eicosatetraenoyl)-sn-glycerol + ATP = 1-octadecanoyl-2-(5Z,8Z,11Z,14Z-eicosatetraenoyl)-sn-glycero-3-phosphate + ADP + H(+)</text>
        <dbReference type="Rhea" id="RHEA:40323"/>
        <dbReference type="ChEBI" id="CHEBI:15378"/>
        <dbReference type="ChEBI" id="CHEBI:30616"/>
        <dbReference type="ChEBI" id="CHEBI:75728"/>
        <dbReference type="ChEBI" id="CHEBI:77091"/>
        <dbReference type="ChEBI" id="CHEBI:456216"/>
    </reaction>
    <physiologicalReaction direction="left-to-right" evidence="20">
        <dbReference type="Rhea" id="RHEA:40324"/>
    </physiologicalReaction>
</comment>
<dbReference type="GO" id="GO:0042995">
    <property type="term" value="C:cell projection"/>
    <property type="evidence" value="ECO:0007669"/>
    <property type="project" value="UniProtKB-SubCell"/>
</dbReference>
<dbReference type="Gene3D" id="2.60.200.40">
    <property type="match status" value="1"/>
</dbReference>
<comment type="subcellular location">
    <subcellularLocation>
        <location evidence="2">Cell membrane</location>
    </subcellularLocation>
    <subcellularLocation>
        <location evidence="3">Cell projection</location>
    </subcellularLocation>
    <subcellularLocation>
        <location evidence="4">Cytoplasm</location>
        <location evidence="4">Cytosol</location>
    </subcellularLocation>
    <subcellularLocation>
        <location evidence="1">Nucleus</location>
    </subcellularLocation>
</comment>
<evidence type="ECO:0000256" key="12">
    <source>
        <dbReference type="ARBA" id="ARBA00022777"/>
    </source>
</evidence>
<sequence>MVTKREIPETRLKASYIYKLGPQMMNKEFLYWQTCRNEQSLTELQVACRLSYREADIRDYRDQCKQQQRTPHHWVSRRRQENKCKRCLKSIQPKFSFSSKEAVAIQCTWCKASYHNKPNCLPDDLIHEQCDMGAQASFIVPADWIIKMPLKNTFKSSVRRTSSLVYSTPDTNSLETIRISASVSRPEHLTACCAGDSSSLRVQYRKAEVSGGQSPCKRSTNLKLAPGLPFVIKANPVDAIMRKPLLVFINPKSGGNQGLSLLRKFQWMLNPRQVFDLSQGGPRMGLELFNRVPNLRVLVCGGDGTVGWVFSTIDELELSPPPPVAVLPLGTGNDLARTLHWGSGYTDEPKSKILRSVANGEIIALDRWHVDCEQRSDLLDGASSAVMVDDEDGRPIGLVRTTLPLTVFNNYFSLGADAATALEFHECREANPEKFTSRLKNKMFYAGCGGKDLLRRCWRDLSEHITLVCDGKDMTPLIRSLRPHVILFLNIPKYGSGTLPWGHAPATAGFKPPRIDDGMLEVIGLSSTTLALLQVGGHGDRICQCREVTLTTDKVIPVQMDGEPCRLLPAKVEIRCSHQALVVEKRGRRSSSLSRNNSKDFLERRGTCGYAWLHIFVISLRDYEAIAEDALVLRHLGKFYSVSVFELRLFSACPIAPI</sequence>
<comment type="pathway">
    <text evidence="5">Lipid metabolism; glycerolipid metabolism.</text>
</comment>
<dbReference type="Pfam" id="PF00781">
    <property type="entry name" value="DAGK_cat"/>
    <property type="match status" value="1"/>
</dbReference>
<comment type="caution">
    <text evidence="25">The sequence shown here is derived from an EMBL/GenBank/DDBJ whole genome shotgun (WGS) entry which is preliminary data.</text>
</comment>
<evidence type="ECO:0000256" key="23">
    <source>
        <dbReference type="RuleBase" id="RU361128"/>
    </source>
</evidence>
<keyword evidence="10" id="KW-0677">Repeat</keyword>
<proteinExistence type="inferred from homology"/>
<dbReference type="GO" id="GO:0006629">
    <property type="term" value="P:lipid metabolic process"/>
    <property type="evidence" value="ECO:0007669"/>
    <property type="project" value="UniProtKB-KW"/>
</dbReference>
<dbReference type="Pfam" id="PF00609">
    <property type="entry name" value="DAGK_acc"/>
    <property type="match status" value="1"/>
</dbReference>
<dbReference type="PANTHER" id="PTHR11255">
    <property type="entry name" value="DIACYLGLYCEROL KINASE"/>
    <property type="match status" value="1"/>
</dbReference>
<comment type="pathway">
    <text evidence="22">Glycerolipid metabolism.</text>
</comment>
<evidence type="ECO:0000256" key="19">
    <source>
        <dbReference type="ARBA" id="ARBA00023371"/>
    </source>
</evidence>
<dbReference type="SMART" id="SM00045">
    <property type="entry name" value="DAGKa"/>
    <property type="match status" value="1"/>
</dbReference>
<keyword evidence="13 23" id="KW-0067">ATP-binding</keyword>
<evidence type="ECO:0000256" key="11">
    <source>
        <dbReference type="ARBA" id="ARBA00022741"/>
    </source>
</evidence>
<dbReference type="GO" id="GO:0007200">
    <property type="term" value="P:phospholipase C-activating G protein-coupled receptor signaling pathway"/>
    <property type="evidence" value="ECO:0007669"/>
    <property type="project" value="InterPro"/>
</dbReference>
<dbReference type="GO" id="GO:0005886">
    <property type="term" value="C:plasma membrane"/>
    <property type="evidence" value="ECO:0007669"/>
    <property type="project" value="UniProtKB-SubCell"/>
</dbReference>
<dbReference type="GO" id="GO:0005524">
    <property type="term" value="F:ATP binding"/>
    <property type="evidence" value="ECO:0007669"/>
    <property type="project" value="UniProtKB-KW"/>
</dbReference>
<evidence type="ECO:0000256" key="18">
    <source>
        <dbReference type="ARBA" id="ARBA00023273"/>
    </source>
</evidence>
<keyword evidence="26" id="KW-1185">Reference proteome</keyword>
<dbReference type="SMART" id="SM00046">
    <property type="entry name" value="DAGKc"/>
    <property type="match status" value="1"/>
</dbReference>
<name>A0A8T0DNK5_9TREM</name>
<dbReference type="CDD" id="cd20855">
    <property type="entry name" value="C1_DGK_typeIV_rpt2"/>
    <property type="match status" value="1"/>
</dbReference>
<dbReference type="AlphaFoldDB" id="A0A8T0DNK5"/>
<evidence type="ECO:0000256" key="20">
    <source>
        <dbReference type="ARBA" id="ARBA00023400"/>
    </source>
</evidence>
<evidence type="ECO:0000256" key="5">
    <source>
        <dbReference type="ARBA" id="ARBA00005175"/>
    </source>
</evidence>
<evidence type="ECO:0000256" key="13">
    <source>
        <dbReference type="ARBA" id="ARBA00022840"/>
    </source>
</evidence>
<comment type="similarity">
    <text evidence="6 23">Belongs to the eukaryotic diacylglycerol kinase family.</text>
</comment>
<keyword evidence="17" id="KW-0539">Nucleus</keyword>
<evidence type="ECO:0000256" key="22">
    <source>
        <dbReference type="ARBA" id="ARBA00060536"/>
    </source>
</evidence>
<dbReference type="Pfam" id="PF00130">
    <property type="entry name" value="C1_1"/>
    <property type="match status" value="1"/>
</dbReference>
<keyword evidence="18" id="KW-0966">Cell projection</keyword>
<evidence type="ECO:0000259" key="24">
    <source>
        <dbReference type="PROSITE" id="PS50146"/>
    </source>
</evidence>
<keyword evidence="7" id="KW-1003">Cell membrane</keyword>
<dbReference type="GO" id="GO:0005634">
    <property type="term" value="C:nucleus"/>
    <property type="evidence" value="ECO:0007669"/>
    <property type="project" value="UniProtKB-SubCell"/>
</dbReference>
<keyword evidence="8" id="KW-0963">Cytoplasm</keyword>
<keyword evidence="11 23" id="KW-0547">Nucleotide-binding</keyword>
<comment type="catalytic activity">
    <reaction evidence="19">
        <text>1,2-di-(9Z-octadecenoyl)-sn-glycerol + ATP = 1,2-di-(9Z-octadecenoyl)-sn-glycero-3-phosphate + ADP + H(+)</text>
        <dbReference type="Rhea" id="RHEA:40327"/>
        <dbReference type="ChEBI" id="CHEBI:15378"/>
        <dbReference type="ChEBI" id="CHEBI:30616"/>
        <dbReference type="ChEBI" id="CHEBI:52333"/>
        <dbReference type="ChEBI" id="CHEBI:74546"/>
        <dbReference type="ChEBI" id="CHEBI:456216"/>
    </reaction>
    <physiologicalReaction direction="left-to-right" evidence="19">
        <dbReference type="Rhea" id="RHEA:40328"/>
    </physiologicalReaction>
</comment>
<evidence type="ECO:0000256" key="16">
    <source>
        <dbReference type="ARBA" id="ARBA00023136"/>
    </source>
</evidence>
<dbReference type="GO" id="GO:0005829">
    <property type="term" value="C:cytosol"/>
    <property type="evidence" value="ECO:0007669"/>
    <property type="project" value="UniProtKB-SubCell"/>
</dbReference>
<keyword evidence="12 23" id="KW-0418">Kinase</keyword>
<dbReference type="PANTHER" id="PTHR11255:SF80">
    <property type="entry name" value="EYE-SPECIFIC DIACYLGLYCEROL KINASE"/>
    <property type="match status" value="1"/>
</dbReference>
<dbReference type="PROSITE" id="PS50146">
    <property type="entry name" value="DAGK"/>
    <property type="match status" value="1"/>
</dbReference>
<evidence type="ECO:0000256" key="17">
    <source>
        <dbReference type="ARBA" id="ARBA00023242"/>
    </source>
</evidence>
<evidence type="ECO:0000256" key="1">
    <source>
        <dbReference type="ARBA" id="ARBA00004123"/>
    </source>
</evidence>
<keyword evidence="9 23" id="KW-0808">Transferase</keyword>
<keyword evidence="15" id="KW-0443">Lipid metabolism</keyword>
<dbReference type="InterPro" id="IPR001206">
    <property type="entry name" value="Diacylglycerol_kinase_cat_dom"/>
</dbReference>
<dbReference type="Proteomes" id="UP000699462">
    <property type="component" value="Unassembled WGS sequence"/>
</dbReference>
<dbReference type="InterPro" id="IPR037607">
    <property type="entry name" value="DGK"/>
</dbReference>
<evidence type="ECO:0000256" key="14">
    <source>
        <dbReference type="ARBA" id="ARBA00023043"/>
    </source>
</evidence>
<reference evidence="25 26" key="1">
    <citation type="submission" date="2019-07" db="EMBL/GenBank/DDBJ databases">
        <title>Annotation for the trematode Paragonimus westermani.</title>
        <authorList>
            <person name="Choi Y.-J."/>
        </authorList>
    </citation>
    <scope>NUCLEOTIDE SEQUENCE [LARGE SCALE GENOMIC DNA]</scope>
    <source>
        <strain evidence="25">180907_Pwestermani</strain>
    </source>
</reference>
<evidence type="ECO:0000256" key="8">
    <source>
        <dbReference type="ARBA" id="ARBA00022490"/>
    </source>
</evidence>
<evidence type="ECO:0000256" key="15">
    <source>
        <dbReference type="ARBA" id="ARBA00023098"/>
    </source>
</evidence>
<dbReference type="FunFam" id="3.40.50.10330:FF:000002">
    <property type="entry name" value="Diacylglycerol kinase"/>
    <property type="match status" value="1"/>
</dbReference>